<keyword evidence="1" id="KW-1133">Transmembrane helix</keyword>
<accession>A0A9W9T345</accession>
<protein>
    <submittedName>
        <fullName evidence="2">Potassium transporter</fullName>
    </submittedName>
</protein>
<dbReference type="Proteomes" id="UP001150879">
    <property type="component" value="Unassembled WGS sequence"/>
</dbReference>
<keyword evidence="1" id="KW-0812">Transmembrane</keyword>
<name>A0A9W9T345_9EURO</name>
<dbReference type="OrthoDB" id="9999863at2759"/>
<proteinExistence type="predicted"/>
<gene>
    <name evidence="2" type="ORF">N7472_003378</name>
</gene>
<sequence length="104" mass="11827">MALYIYFAVEHTYTSHDLTAAERDELGGVEYKVVSFLSVIVFLYFILFIMFGMISVGVRLELNDPAQEAENNKASDEALLLTLLEVVKFDYNRACKALRINKPV</sequence>
<keyword evidence="3" id="KW-1185">Reference proteome</keyword>
<feature type="transmembrane region" description="Helical" evidence="1">
    <location>
        <begin position="33"/>
        <end position="54"/>
    </location>
</feature>
<dbReference type="EMBL" id="JAPQKP010000002">
    <property type="protein sequence ID" value="KAJ5206930.1"/>
    <property type="molecule type" value="Genomic_DNA"/>
</dbReference>
<evidence type="ECO:0000256" key="1">
    <source>
        <dbReference type="SAM" id="Phobius"/>
    </source>
</evidence>
<dbReference type="AlphaFoldDB" id="A0A9W9T345"/>
<evidence type="ECO:0000313" key="3">
    <source>
        <dbReference type="Proteomes" id="UP001150879"/>
    </source>
</evidence>
<reference evidence="2" key="2">
    <citation type="journal article" date="2023" name="IMA Fungus">
        <title>Comparative genomic study of the Penicillium genus elucidates a diverse pangenome and 15 lateral gene transfer events.</title>
        <authorList>
            <person name="Petersen C."/>
            <person name="Sorensen T."/>
            <person name="Nielsen M.R."/>
            <person name="Sondergaard T.E."/>
            <person name="Sorensen J.L."/>
            <person name="Fitzpatrick D.A."/>
            <person name="Frisvad J.C."/>
            <person name="Nielsen K.L."/>
        </authorList>
    </citation>
    <scope>NUCLEOTIDE SEQUENCE</scope>
    <source>
        <strain evidence="2">IBT 16849</strain>
    </source>
</reference>
<evidence type="ECO:0000313" key="2">
    <source>
        <dbReference type="EMBL" id="KAJ5206930.1"/>
    </source>
</evidence>
<comment type="caution">
    <text evidence="2">The sequence shown here is derived from an EMBL/GenBank/DDBJ whole genome shotgun (WGS) entry which is preliminary data.</text>
</comment>
<organism evidence="2 3">
    <name type="scientific">Penicillium cf. griseofulvum</name>
    <dbReference type="NCBI Taxonomy" id="2972120"/>
    <lineage>
        <taxon>Eukaryota</taxon>
        <taxon>Fungi</taxon>
        <taxon>Dikarya</taxon>
        <taxon>Ascomycota</taxon>
        <taxon>Pezizomycotina</taxon>
        <taxon>Eurotiomycetes</taxon>
        <taxon>Eurotiomycetidae</taxon>
        <taxon>Eurotiales</taxon>
        <taxon>Aspergillaceae</taxon>
        <taxon>Penicillium</taxon>
    </lineage>
</organism>
<reference evidence="2" key="1">
    <citation type="submission" date="2022-11" db="EMBL/GenBank/DDBJ databases">
        <authorList>
            <person name="Petersen C."/>
        </authorList>
    </citation>
    <scope>NUCLEOTIDE SEQUENCE</scope>
    <source>
        <strain evidence="2">IBT 16849</strain>
    </source>
</reference>
<keyword evidence="1" id="KW-0472">Membrane</keyword>